<dbReference type="InterPro" id="IPR000683">
    <property type="entry name" value="Gfo/Idh/MocA-like_OxRdtase_N"/>
</dbReference>
<dbReference type="EMBL" id="SNWQ01000007">
    <property type="protein sequence ID" value="TDO48620.1"/>
    <property type="molecule type" value="Genomic_DNA"/>
</dbReference>
<dbReference type="Gene3D" id="3.30.360.10">
    <property type="entry name" value="Dihydrodipicolinate Reductase, domain 2"/>
    <property type="match status" value="1"/>
</dbReference>
<dbReference type="SUPFAM" id="SSF55347">
    <property type="entry name" value="Glyceraldehyde-3-phosphate dehydrogenase-like, C-terminal domain"/>
    <property type="match status" value="1"/>
</dbReference>
<dbReference type="Pfam" id="PF01408">
    <property type="entry name" value="GFO_IDH_MocA"/>
    <property type="match status" value="1"/>
</dbReference>
<evidence type="ECO:0000259" key="1">
    <source>
        <dbReference type="Pfam" id="PF01408"/>
    </source>
</evidence>
<dbReference type="SUPFAM" id="SSF51735">
    <property type="entry name" value="NAD(P)-binding Rossmann-fold domains"/>
    <property type="match status" value="1"/>
</dbReference>
<evidence type="ECO:0000259" key="2">
    <source>
        <dbReference type="Pfam" id="PF22725"/>
    </source>
</evidence>
<comment type="caution">
    <text evidence="3">The sequence shown here is derived from an EMBL/GenBank/DDBJ whole genome shotgun (WGS) entry which is preliminary data.</text>
</comment>
<dbReference type="InterPro" id="IPR036291">
    <property type="entry name" value="NAD(P)-bd_dom_sf"/>
</dbReference>
<dbReference type="Proteomes" id="UP000295388">
    <property type="component" value="Unassembled WGS sequence"/>
</dbReference>
<dbReference type="PANTHER" id="PTHR43249">
    <property type="entry name" value="UDP-N-ACETYL-2-AMINO-2-DEOXY-D-GLUCURONATE OXIDASE"/>
    <property type="match status" value="1"/>
</dbReference>
<reference evidence="3 4" key="1">
    <citation type="submission" date="2019-03" db="EMBL/GenBank/DDBJ databases">
        <title>Genomic Encyclopedia of Type Strains, Phase III (KMG-III): the genomes of soil and plant-associated and newly described type strains.</title>
        <authorList>
            <person name="Whitman W."/>
        </authorList>
    </citation>
    <scope>NUCLEOTIDE SEQUENCE [LARGE SCALE GENOMIC DNA]</scope>
    <source>
        <strain evidence="3 4">VKM Ac-2527</strain>
    </source>
</reference>
<dbReference type="GO" id="GO:0000166">
    <property type="term" value="F:nucleotide binding"/>
    <property type="evidence" value="ECO:0007669"/>
    <property type="project" value="InterPro"/>
</dbReference>
<dbReference type="RefSeq" id="WP_133801028.1">
    <property type="nucleotide sequence ID" value="NZ_SNWQ01000007.1"/>
</dbReference>
<keyword evidence="4" id="KW-1185">Reference proteome</keyword>
<sequence length="382" mass="39476">MSRPYRVAIAGTGGIAGAHAEALRAAVTGPSAGAGTSGGDGTSVGVGTGRAELVAAVDVELDRAKTFAETWSIPLATTSLAEALDSGQIDLVHICTPPGSHVELAAQALVAGATAVVEKPIAISLAAVDELLAAEAASSGSVAVVSQHRFGSGARRLRGIVESGAFGRPLIATCNTLWYRDAEYFAVPWRGSFEIEGGGPTMGHGIHQMDLLLATLGEWTEVSAVAARTSRDTSTEDVSMALVRFESGVLASVVNSVVSPRQTSSLRFDFENATVELDHLYGYEDQDFTVTAAPGFEDEITAAWAKGPAGQPSNHLAQLTAVLDALDSGQEPPVRLADARTTLELVAAIYKSSFSGRPVARGGIASDDPFAQRMDGTGAPWS</sequence>
<proteinExistence type="predicted"/>
<accession>A0A4R6KFL6</accession>
<feature type="domain" description="Gfo/Idh/MocA-like oxidoreductase N-terminal" evidence="1">
    <location>
        <begin position="6"/>
        <end position="143"/>
    </location>
</feature>
<name>A0A4R6KFL6_9ACTN</name>
<dbReference type="OrthoDB" id="9815825at2"/>
<evidence type="ECO:0000313" key="3">
    <source>
        <dbReference type="EMBL" id="TDO48620.1"/>
    </source>
</evidence>
<dbReference type="Gene3D" id="3.40.50.720">
    <property type="entry name" value="NAD(P)-binding Rossmann-like Domain"/>
    <property type="match status" value="1"/>
</dbReference>
<dbReference type="Pfam" id="PF22725">
    <property type="entry name" value="GFO_IDH_MocA_C3"/>
    <property type="match status" value="1"/>
</dbReference>
<feature type="domain" description="GFO/IDH/MocA-like oxidoreductase" evidence="2">
    <location>
        <begin position="155"/>
        <end position="274"/>
    </location>
</feature>
<evidence type="ECO:0000313" key="4">
    <source>
        <dbReference type="Proteomes" id="UP000295388"/>
    </source>
</evidence>
<dbReference type="InterPro" id="IPR052515">
    <property type="entry name" value="Gfo/Idh/MocA_Oxidoreductase"/>
</dbReference>
<organism evidence="3 4">
    <name type="scientific">Kribbella caucasensis</name>
    <dbReference type="NCBI Taxonomy" id="2512215"/>
    <lineage>
        <taxon>Bacteria</taxon>
        <taxon>Bacillati</taxon>
        <taxon>Actinomycetota</taxon>
        <taxon>Actinomycetes</taxon>
        <taxon>Propionibacteriales</taxon>
        <taxon>Kribbellaceae</taxon>
        <taxon>Kribbella</taxon>
    </lineage>
</organism>
<gene>
    <name evidence="3" type="ORF">EV643_107250</name>
</gene>
<dbReference type="PANTHER" id="PTHR43249:SF1">
    <property type="entry name" value="D-GLUCOSIDE 3-DEHYDROGENASE"/>
    <property type="match status" value="1"/>
</dbReference>
<dbReference type="InterPro" id="IPR055170">
    <property type="entry name" value="GFO_IDH_MocA-like_dom"/>
</dbReference>
<dbReference type="AlphaFoldDB" id="A0A4R6KFL6"/>
<protein>
    <submittedName>
        <fullName evidence="3">Putative dehydrogenase</fullName>
    </submittedName>
</protein>